<proteinExistence type="predicted"/>
<dbReference type="EMBL" id="OX459956">
    <property type="protein sequence ID" value="CAI9161374.1"/>
    <property type="molecule type" value="Genomic_DNA"/>
</dbReference>
<keyword evidence="2" id="KW-1185">Reference proteome</keyword>
<gene>
    <name evidence="1" type="ORF">MRATA1EN1_LOCUS10336</name>
</gene>
<protein>
    <submittedName>
        <fullName evidence="1">Uncharacterized protein</fullName>
    </submittedName>
</protein>
<dbReference type="Proteomes" id="UP001176941">
    <property type="component" value="Chromosome 20"/>
</dbReference>
<organism evidence="1 2">
    <name type="scientific">Rangifer tarandus platyrhynchus</name>
    <name type="common">Svalbard reindeer</name>
    <dbReference type="NCBI Taxonomy" id="3082113"/>
    <lineage>
        <taxon>Eukaryota</taxon>
        <taxon>Metazoa</taxon>
        <taxon>Chordata</taxon>
        <taxon>Craniata</taxon>
        <taxon>Vertebrata</taxon>
        <taxon>Euteleostomi</taxon>
        <taxon>Mammalia</taxon>
        <taxon>Eutheria</taxon>
        <taxon>Laurasiatheria</taxon>
        <taxon>Artiodactyla</taxon>
        <taxon>Ruminantia</taxon>
        <taxon>Pecora</taxon>
        <taxon>Cervidae</taxon>
        <taxon>Odocoileinae</taxon>
        <taxon>Rangifer</taxon>
    </lineage>
</organism>
<evidence type="ECO:0000313" key="1">
    <source>
        <dbReference type="EMBL" id="CAI9161374.1"/>
    </source>
</evidence>
<reference evidence="1" key="1">
    <citation type="submission" date="2023-04" db="EMBL/GenBank/DDBJ databases">
        <authorList>
            <consortium name="ELIXIR-Norway"/>
        </authorList>
    </citation>
    <scope>NUCLEOTIDE SEQUENCE [LARGE SCALE GENOMIC DNA]</scope>
</reference>
<sequence>MEKHRLPREPREAVQSSSCGVEVVVGKTGSHKALEAPGTLKQIHAHALKLGSLIGGHESRGGVHRTERAWSAVRKPRYEAVGWPARITWFLAAGGARRCDVNAAH</sequence>
<name>A0ABN8YIJ8_RANTA</name>
<evidence type="ECO:0000313" key="2">
    <source>
        <dbReference type="Proteomes" id="UP001176941"/>
    </source>
</evidence>
<accession>A0ABN8YIJ8</accession>